<keyword evidence="1" id="KW-0732">Signal</keyword>
<evidence type="ECO:0000313" key="2">
    <source>
        <dbReference type="EMBL" id="MBF9073631.1"/>
    </source>
</evidence>
<evidence type="ECO:0000256" key="1">
    <source>
        <dbReference type="SAM" id="SignalP"/>
    </source>
</evidence>
<name>A0A931BBQ0_9ACTN</name>
<keyword evidence="3" id="KW-1185">Reference proteome</keyword>
<reference evidence="2" key="1">
    <citation type="submission" date="2020-11" db="EMBL/GenBank/DDBJ databases">
        <title>Isolation and identification of active actinomycetes.</title>
        <authorList>
            <person name="Yu B."/>
        </authorList>
    </citation>
    <scope>NUCLEOTIDE SEQUENCE</scope>
    <source>
        <strain evidence="2">NEAU-YB345</strain>
    </source>
</reference>
<accession>A0A931BBQ0</accession>
<protein>
    <recommendedName>
        <fullName evidence="4">Serine protease</fullName>
    </recommendedName>
</protein>
<sequence>MRIRRLAVTLAAVTTAGLVTAGLGSAAQAAAPAPADTASGVTASGVTVHDVHYGEKPIGGHVAGAPLQAKATSANTLSVRSSGKQGVVSPTPKVYLVFWGSQWASDPAGVAPDLQAMFKGLYGSADTWGTILTQYCEGVATGTTNCGTKGTHVTHPASSPLGGVWFDNASAAPTNATAAQIAAEAGHAAAHFGNTTQAPNLNAQYVVVSATGTHPDGFPNSGFCAWHDKTTSSYGKLAYTNLPYIPDLGAGACTTFTDGRMLSGIESTETHEYAETVTDFWPSIGWNGKNGEIGDECQNLDAYVPLSTGTFDLQGLWSNAANACATKG</sequence>
<organism evidence="2 3">
    <name type="scientific">Streptacidiphilus fuscans</name>
    <dbReference type="NCBI Taxonomy" id="2789292"/>
    <lineage>
        <taxon>Bacteria</taxon>
        <taxon>Bacillati</taxon>
        <taxon>Actinomycetota</taxon>
        <taxon>Actinomycetes</taxon>
        <taxon>Kitasatosporales</taxon>
        <taxon>Streptomycetaceae</taxon>
        <taxon>Streptacidiphilus</taxon>
    </lineage>
</organism>
<feature type="chain" id="PRO_5038800905" description="Serine protease" evidence="1">
    <location>
        <begin position="22"/>
        <end position="328"/>
    </location>
</feature>
<dbReference type="AlphaFoldDB" id="A0A931BBQ0"/>
<evidence type="ECO:0000313" key="3">
    <source>
        <dbReference type="Proteomes" id="UP000657385"/>
    </source>
</evidence>
<comment type="caution">
    <text evidence="2">The sequence shown here is derived from an EMBL/GenBank/DDBJ whole genome shotgun (WGS) entry which is preliminary data.</text>
</comment>
<evidence type="ECO:0008006" key="4">
    <source>
        <dbReference type="Google" id="ProtNLM"/>
    </source>
</evidence>
<dbReference type="EMBL" id="JADPRT010000024">
    <property type="protein sequence ID" value="MBF9073631.1"/>
    <property type="molecule type" value="Genomic_DNA"/>
</dbReference>
<feature type="signal peptide" evidence="1">
    <location>
        <begin position="1"/>
        <end position="21"/>
    </location>
</feature>
<dbReference type="Proteomes" id="UP000657385">
    <property type="component" value="Unassembled WGS sequence"/>
</dbReference>
<gene>
    <name evidence="2" type="ORF">I2501_37025</name>
</gene>
<proteinExistence type="predicted"/>
<dbReference type="RefSeq" id="WP_196198467.1">
    <property type="nucleotide sequence ID" value="NZ_JADPRT010000024.1"/>
</dbReference>